<sequence>MTLPLTKKAVSSPPSPVRGGTEAGGVDAFTNSERLSTPTPPPPTPPLKGEGGGPASGTPIKSIDALVAAGLVEPDPTLRAVAEKYAIGITPAVLDLIDSNDPADPMARQFVPTLAELITTPEERADPIGDLAHSPIEGIVHRYPDRVLLKAVHVCPVYCRFCFRREMVGPQGLGTLTSAELDAAIAYIAEREEIWEVILTGGDPLVLSPRRLRDLMERLAEIDHVKIVRFHTRVPVVEPERIDDAMVAALTASGKTTYLAVHANHPREFSPAARAAFRRLSEGGIVLISQSVLLKGVNDDVDTLAALMRGFVENRIKPYYLHHPDLAPGTGHFRVSVESGQALVAALRGRISGLCQPTYVLDIPGGHGKADIGAASIVGRDGCFTVRDWQGGEHAYPPGDA</sequence>
<dbReference type="NCBIfam" id="TIGR00238">
    <property type="entry name" value="KamA family radical SAM protein"/>
    <property type="match status" value="1"/>
</dbReference>
<keyword evidence="10" id="KW-0413">Isomerase</keyword>
<evidence type="ECO:0000256" key="11">
    <source>
        <dbReference type="PIRSR" id="PIRSR603739-50"/>
    </source>
</evidence>
<dbReference type="SFLD" id="SFLDS00029">
    <property type="entry name" value="Radical_SAM"/>
    <property type="match status" value="1"/>
</dbReference>
<keyword evidence="6" id="KW-0479">Metal-binding</keyword>
<organism evidence="14 15">
    <name type="scientific">Devosia sediminis</name>
    <dbReference type="NCBI Taxonomy" id="2798801"/>
    <lineage>
        <taxon>Bacteria</taxon>
        <taxon>Pseudomonadati</taxon>
        <taxon>Pseudomonadota</taxon>
        <taxon>Alphaproteobacteria</taxon>
        <taxon>Hyphomicrobiales</taxon>
        <taxon>Devosiaceae</taxon>
        <taxon>Devosia</taxon>
    </lineage>
</organism>
<evidence type="ECO:0000256" key="10">
    <source>
        <dbReference type="ARBA" id="ARBA00023235"/>
    </source>
</evidence>
<dbReference type="InterPro" id="IPR007197">
    <property type="entry name" value="rSAM"/>
</dbReference>
<dbReference type="GO" id="GO:0046872">
    <property type="term" value="F:metal ion binding"/>
    <property type="evidence" value="ECO:0007669"/>
    <property type="project" value="UniProtKB-KW"/>
</dbReference>
<evidence type="ECO:0000256" key="9">
    <source>
        <dbReference type="ARBA" id="ARBA00023014"/>
    </source>
</evidence>
<evidence type="ECO:0000256" key="3">
    <source>
        <dbReference type="ARBA" id="ARBA00008703"/>
    </source>
</evidence>
<evidence type="ECO:0000313" key="14">
    <source>
        <dbReference type="EMBL" id="MBJ3783202.1"/>
    </source>
</evidence>
<dbReference type="Pfam" id="PF04055">
    <property type="entry name" value="Radical_SAM"/>
    <property type="match status" value="1"/>
</dbReference>
<comment type="similarity">
    <text evidence="3">Belongs to the radical SAM superfamily. KamA family.</text>
</comment>
<feature type="domain" description="Radical SAM core" evidence="13">
    <location>
        <begin position="141"/>
        <end position="354"/>
    </location>
</feature>
<gene>
    <name evidence="14" type="ORF">JEQ47_00600</name>
</gene>
<name>A0A934IRZ6_9HYPH</name>
<dbReference type="GO" id="GO:0051539">
    <property type="term" value="F:4 iron, 4 sulfur cluster binding"/>
    <property type="evidence" value="ECO:0007669"/>
    <property type="project" value="UniProtKB-KW"/>
</dbReference>
<keyword evidence="9" id="KW-0411">Iron-sulfur</keyword>
<evidence type="ECO:0000256" key="12">
    <source>
        <dbReference type="SAM" id="MobiDB-lite"/>
    </source>
</evidence>
<dbReference type="SUPFAM" id="SSF102114">
    <property type="entry name" value="Radical SAM enzymes"/>
    <property type="match status" value="1"/>
</dbReference>
<dbReference type="PROSITE" id="PS51918">
    <property type="entry name" value="RADICAL_SAM"/>
    <property type="match status" value="1"/>
</dbReference>
<feature type="region of interest" description="Disordered" evidence="12">
    <location>
        <begin position="1"/>
        <end position="60"/>
    </location>
</feature>
<evidence type="ECO:0000313" key="15">
    <source>
        <dbReference type="Proteomes" id="UP000602124"/>
    </source>
</evidence>
<dbReference type="GO" id="GO:0016853">
    <property type="term" value="F:isomerase activity"/>
    <property type="evidence" value="ECO:0007669"/>
    <property type="project" value="UniProtKB-KW"/>
</dbReference>
<dbReference type="AlphaFoldDB" id="A0A934IRZ6"/>
<dbReference type="Gene3D" id="3.20.20.70">
    <property type="entry name" value="Aldolase class I"/>
    <property type="match status" value="1"/>
</dbReference>
<keyword evidence="7 11" id="KW-0663">Pyridoxal phosphate</keyword>
<dbReference type="InterPro" id="IPR022447">
    <property type="entry name" value="Lys_aminomutase-rel"/>
</dbReference>
<evidence type="ECO:0000256" key="7">
    <source>
        <dbReference type="ARBA" id="ARBA00022898"/>
    </source>
</evidence>
<dbReference type="CDD" id="cd01335">
    <property type="entry name" value="Radical_SAM"/>
    <property type="match status" value="1"/>
</dbReference>
<evidence type="ECO:0000259" key="13">
    <source>
        <dbReference type="PROSITE" id="PS51918"/>
    </source>
</evidence>
<keyword evidence="8" id="KW-0408">Iron</keyword>
<proteinExistence type="inferred from homology"/>
<dbReference type="PANTHER" id="PTHR30538:SF1">
    <property type="entry name" value="L-LYSINE 2,3-AMINOMUTASE"/>
    <property type="match status" value="1"/>
</dbReference>
<evidence type="ECO:0000256" key="6">
    <source>
        <dbReference type="ARBA" id="ARBA00022723"/>
    </source>
</evidence>
<dbReference type="SFLD" id="SFLDG01070">
    <property type="entry name" value="PLP-dependent"/>
    <property type="match status" value="1"/>
</dbReference>
<comment type="cofactor">
    <cofactor evidence="1 11">
        <name>pyridoxal 5'-phosphate</name>
        <dbReference type="ChEBI" id="CHEBI:597326"/>
    </cofactor>
</comment>
<evidence type="ECO:0000256" key="8">
    <source>
        <dbReference type="ARBA" id="ARBA00023004"/>
    </source>
</evidence>
<dbReference type="InterPro" id="IPR013785">
    <property type="entry name" value="Aldolase_TIM"/>
</dbReference>
<keyword evidence="15" id="KW-1185">Reference proteome</keyword>
<dbReference type="InterPro" id="IPR058240">
    <property type="entry name" value="rSAM_sf"/>
</dbReference>
<evidence type="ECO:0000256" key="5">
    <source>
        <dbReference type="ARBA" id="ARBA00022691"/>
    </source>
</evidence>
<keyword evidence="4" id="KW-0004">4Fe-4S</keyword>
<evidence type="ECO:0000256" key="2">
    <source>
        <dbReference type="ARBA" id="ARBA00001966"/>
    </source>
</evidence>
<comment type="cofactor">
    <cofactor evidence="2">
        <name>[4Fe-4S] cluster</name>
        <dbReference type="ChEBI" id="CHEBI:49883"/>
    </cofactor>
</comment>
<dbReference type="NCBIfam" id="TIGR03822">
    <property type="entry name" value="AblA_like_2"/>
    <property type="match status" value="1"/>
</dbReference>
<evidence type="ECO:0000256" key="1">
    <source>
        <dbReference type="ARBA" id="ARBA00001933"/>
    </source>
</evidence>
<protein>
    <submittedName>
        <fullName evidence="14">Lysine-2,3-aminomutase-like protein</fullName>
    </submittedName>
</protein>
<dbReference type="Proteomes" id="UP000602124">
    <property type="component" value="Unassembled WGS sequence"/>
</dbReference>
<evidence type="ECO:0000256" key="4">
    <source>
        <dbReference type="ARBA" id="ARBA00022485"/>
    </source>
</evidence>
<dbReference type="InterPro" id="IPR003739">
    <property type="entry name" value="Lys_aminomutase/Glu_NH3_mut"/>
</dbReference>
<feature type="modified residue" description="N6-(pyridoxal phosphate)lysine" evidence="11">
    <location>
        <position position="369"/>
    </location>
</feature>
<dbReference type="PANTHER" id="PTHR30538">
    <property type="entry name" value="LYSINE 2,3-AMINOMUTASE-RELATED"/>
    <property type="match status" value="1"/>
</dbReference>
<dbReference type="EMBL" id="JAEKMH010000001">
    <property type="protein sequence ID" value="MBJ3783202.1"/>
    <property type="molecule type" value="Genomic_DNA"/>
</dbReference>
<comment type="caution">
    <text evidence="14">The sequence shown here is derived from an EMBL/GenBank/DDBJ whole genome shotgun (WGS) entry which is preliminary data.</text>
</comment>
<accession>A0A934IRZ6</accession>
<reference evidence="14" key="1">
    <citation type="submission" date="2020-12" db="EMBL/GenBank/DDBJ databases">
        <title>Devosia sp. MSA67 isolated from Mo River.</title>
        <authorList>
            <person name="Ma F."/>
            <person name="Zi Z."/>
        </authorList>
    </citation>
    <scope>NUCLEOTIDE SEQUENCE</scope>
    <source>
        <strain evidence="14">MSA67</strain>
    </source>
</reference>
<keyword evidence="5" id="KW-0949">S-adenosyl-L-methionine</keyword>